<dbReference type="PANTHER" id="PTHR48258">
    <property type="entry name" value="DUF4218 DOMAIN-CONTAINING PROTEIN-RELATED"/>
    <property type="match status" value="1"/>
</dbReference>
<dbReference type="AlphaFoldDB" id="A0AAN8YGE5"/>
<evidence type="ECO:0000259" key="1">
    <source>
        <dbReference type="Pfam" id="PF13952"/>
    </source>
</evidence>
<dbReference type="PANTHER" id="PTHR48258:SF11">
    <property type="entry name" value="TDCA1-ORF2 PROTEIN"/>
    <property type="match status" value="1"/>
</dbReference>
<accession>A0AAN8YGE5</accession>
<gene>
    <name evidence="2" type="ORF">RDI58_010478</name>
</gene>
<reference evidence="2 3" key="1">
    <citation type="submission" date="2024-02" db="EMBL/GenBank/DDBJ databases">
        <title>de novo genome assembly of Solanum bulbocastanum strain 11H21.</title>
        <authorList>
            <person name="Hosaka A.J."/>
        </authorList>
    </citation>
    <scope>NUCLEOTIDE SEQUENCE [LARGE SCALE GENOMIC DNA]</scope>
    <source>
        <tissue evidence="2">Young leaves</tissue>
    </source>
</reference>
<comment type="caution">
    <text evidence="2">The sequence shown here is derived from an EMBL/GenBank/DDBJ whole genome shotgun (WGS) entry which is preliminary data.</text>
</comment>
<protein>
    <recommendedName>
        <fullName evidence="1">DUF4216 domain-containing protein</fullName>
    </recommendedName>
</protein>
<dbReference type="Pfam" id="PF13952">
    <property type="entry name" value="DUF4216"/>
    <property type="match status" value="1"/>
</dbReference>
<sequence>MDRRLVLFHCNWFDVCDDIKGVKKDDYDFVSVNPDRFLKINEPFVLADQASQGFYANDNSNKGWQIVS</sequence>
<dbReference type="Proteomes" id="UP001371456">
    <property type="component" value="Unassembled WGS sequence"/>
</dbReference>
<proteinExistence type="predicted"/>
<evidence type="ECO:0000313" key="2">
    <source>
        <dbReference type="EMBL" id="KAK6791397.1"/>
    </source>
</evidence>
<dbReference type="InterPro" id="IPR025312">
    <property type="entry name" value="DUF4216"/>
</dbReference>
<evidence type="ECO:0000313" key="3">
    <source>
        <dbReference type="Proteomes" id="UP001371456"/>
    </source>
</evidence>
<keyword evidence="3" id="KW-1185">Reference proteome</keyword>
<dbReference type="EMBL" id="JBANQN010000004">
    <property type="protein sequence ID" value="KAK6791397.1"/>
    <property type="molecule type" value="Genomic_DNA"/>
</dbReference>
<feature type="domain" description="DUF4216" evidence="1">
    <location>
        <begin position="3"/>
        <end position="67"/>
    </location>
</feature>
<organism evidence="2 3">
    <name type="scientific">Solanum bulbocastanum</name>
    <name type="common">Wild potato</name>
    <dbReference type="NCBI Taxonomy" id="147425"/>
    <lineage>
        <taxon>Eukaryota</taxon>
        <taxon>Viridiplantae</taxon>
        <taxon>Streptophyta</taxon>
        <taxon>Embryophyta</taxon>
        <taxon>Tracheophyta</taxon>
        <taxon>Spermatophyta</taxon>
        <taxon>Magnoliopsida</taxon>
        <taxon>eudicotyledons</taxon>
        <taxon>Gunneridae</taxon>
        <taxon>Pentapetalae</taxon>
        <taxon>asterids</taxon>
        <taxon>lamiids</taxon>
        <taxon>Solanales</taxon>
        <taxon>Solanaceae</taxon>
        <taxon>Solanoideae</taxon>
        <taxon>Solaneae</taxon>
        <taxon>Solanum</taxon>
    </lineage>
</organism>
<name>A0AAN8YGE5_SOLBU</name>